<protein>
    <submittedName>
        <fullName evidence="2">Uncharacterized protein</fullName>
    </submittedName>
</protein>
<evidence type="ECO:0000313" key="3">
    <source>
        <dbReference type="Proteomes" id="UP000146149"/>
    </source>
</evidence>
<organism evidence="2 3">
    <name type="scientific">Falconid herpesvirus 1</name>
    <dbReference type="NCBI Taxonomy" id="1510155"/>
    <lineage>
        <taxon>Viruses</taxon>
        <taxon>Duplodnaviria</taxon>
        <taxon>Heunggongvirae</taxon>
        <taxon>Peploviricota</taxon>
        <taxon>Herviviricetes</taxon>
        <taxon>Herpesvirales</taxon>
        <taxon>Orthoherpesviridae</taxon>
        <taxon>Alphaherpesvirinae</taxon>
        <taxon>Mardivirus</taxon>
        <taxon>Mardivirus columbidalpha1</taxon>
    </lineage>
</organism>
<dbReference type="EMBL" id="KJ668231">
    <property type="protein sequence ID" value="AID52816.1"/>
    <property type="molecule type" value="Genomic_DNA"/>
</dbReference>
<evidence type="ECO:0000313" key="1">
    <source>
        <dbReference type="EMBL" id="AID52780.1"/>
    </source>
</evidence>
<dbReference type="EMBL" id="KJ668231">
    <property type="protein sequence ID" value="AID52780.1"/>
    <property type="molecule type" value="Genomic_DNA"/>
</dbReference>
<dbReference type="RefSeq" id="YP_009046574.1">
    <property type="nucleotide sequence ID" value="NC_024450.1"/>
</dbReference>
<sequence>MYMHGRRATAVAISAHETRVPCDLCLYLPTESAVVYILSTRGRRRNETTSFKKEQLHGGEGNVCVCARLCRLDRRETVPSLPTKPRTSAGEGARRKTNCTFPLALVISSPSWQRCSLTALEAISIWLI</sequence>
<name>A0A068EPG9_9ALPH</name>
<dbReference type="GeneID" id="19738378"/>
<dbReference type="GeneID" id="19738414"/>
<gene>
    <name evidence="1" type="ORF">FaHV1S18_090</name>
    <name evidence="2" type="ORF">FaHV1S18_126</name>
</gene>
<dbReference type="RefSeq" id="YP_009046610.1">
    <property type="nucleotide sequence ID" value="NC_024450.1"/>
</dbReference>
<reference evidence="2 3" key="1">
    <citation type="journal article" date="2014" name="Virus Res.">
        <title>Molecular characterization of the complete genome of falconid herpesvirus strain S-18.</title>
        <authorList>
            <person name="Spatz S.J."/>
            <person name="Volkening J.D."/>
            <person name="Ross T.A."/>
        </authorList>
    </citation>
    <scope>NUCLEOTIDE SEQUENCE [LARGE SCALE GENOMIC DNA]</scope>
    <source>
        <strain evidence="2">S-18</strain>
    </source>
</reference>
<dbReference type="KEGG" id="vg:19738378"/>
<dbReference type="KEGG" id="vg:19738414"/>
<accession>A0A068EPG9</accession>
<proteinExistence type="predicted"/>
<dbReference type="Proteomes" id="UP000146149">
    <property type="component" value="Segment"/>
</dbReference>
<evidence type="ECO:0000313" key="2">
    <source>
        <dbReference type="EMBL" id="AID52816.1"/>
    </source>
</evidence>